<accession>A0A5A7PG60</accession>
<gene>
    <name evidence="14" type="ORF">STAS_07250</name>
</gene>
<dbReference type="GO" id="GO:0016020">
    <property type="term" value="C:membrane"/>
    <property type="evidence" value="ECO:0007669"/>
    <property type="project" value="UniProtKB-SubCell"/>
</dbReference>
<dbReference type="PANTHER" id="PTHR47950">
    <property type="entry name" value="CYTOCHROME P450, FAMILY 76, SUBFAMILY C, POLYPEPTIDE 5-RELATED"/>
    <property type="match status" value="1"/>
</dbReference>
<dbReference type="Pfam" id="PF00067">
    <property type="entry name" value="p450"/>
    <property type="match status" value="1"/>
</dbReference>
<dbReference type="PANTHER" id="PTHR47950:SF4">
    <property type="entry name" value="GERANIOL 8-HYDROXYLASE-LIKE"/>
    <property type="match status" value="1"/>
</dbReference>
<keyword evidence="15" id="KW-1185">Reference proteome</keyword>
<evidence type="ECO:0000256" key="11">
    <source>
        <dbReference type="PIRSR" id="PIRSR602401-1"/>
    </source>
</evidence>
<keyword evidence="8 11" id="KW-0408">Iron</keyword>
<evidence type="ECO:0000256" key="4">
    <source>
        <dbReference type="ARBA" id="ARBA00022692"/>
    </source>
</evidence>
<keyword evidence="7 12" id="KW-0560">Oxidoreductase</keyword>
<feature type="transmembrane region" description="Helical" evidence="13">
    <location>
        <begin position="27"/>
        <end position="46"/>
    </location>
</feature>
<keyword evidence="10 13" id="KW-0472">Membrane</keyword>
<evidence type="ECO:0000256" key="13">
    <source>
        <dbReference type="SAM" id="Phobius"/>
    </source>
</evidence>
<keyword evidence="3 11" id="KW-0349">Heme</keyword>
<dbReference type="FunFam" id="1.10.630.10:FF:000007">
    <property type="entry name" value="Cytochrome P450 76C4"/>
    <property type="match status" value="1"/>
</dbReference>
<dbReference type="InterPro" id="IPR002401">
    <property type="entry name" value="Cyt_P450_E_grp-I"/>
</dbReference>
<sequence length="520" mass="58706">MLYFIRLVWVEREKEEMWQLVMVLTDYLSPLLLLISIIWISTVIILNSRARRPTNLPPGPFPLSIIGNILVLGPKPHQSLAKLSREYGPVMSLKLGTITTVVISSPEAARAVLQKHDLAFSSRKISIASKTLSHDVFSMVWLPVDVQWRKLRKICREQLFSGPRLDSGQGLRREKLGQLRGYVKSCRDSGRAVDVGEAAFTTVLNLMSATLFSEEFAGFGSGSSHEIRDVVWGVMRSIGKPNLADFFPVLRRVDPQGIQRDTEYYFGRLFQIFDRIIDEKLRCRGDNNNIKDDLLEALIELHLKAELSRDDIKHLLLDLFAAGTDTSSSTVEWAMTELLRHPSKLSTLRKEINDVINGVQNDQQSVQESDIPRLPYLQAVVKETLRLHPPAPLLVPHKANADVEVNDYIVPKDAQVLVNVWASGRDPNVWPDAEVFLPERFLGREVDYRGNEFELIPFGAGRRICPGLPLAHRMVHLMLATLVGSFEWRIEGGVESEVLDMDEKFGITLQKAVPLRAVPV</sequence>
<evidence type="ECO:0000256" key="1">
    <source>
        <dbReference type="ARBA" id="ARBA00004167"/>
    </source>
</evidence>
<evidence type="ECO:0000256" key="8">
    <source>
        <dbReference type="ARBA" id="ARBA00023004"/>
    </source>
</evidence>
<dbReference type="GO" id="GO:0004497">
    <property type="term" value="F:monooxygenase activity"/>
    <property type="evidence" value="ECO:0007669"/>
    <property type="project" value="UniProtKB-KW"/>
</dbReference>
<evidence type="ECO:0000313" key="15">
    <source>
        <dbReference type="Proteomes" id="UP000325081"/>
    </source>
</evidence>
<evidence type="ECO:0000256" key="3">
    <source>
        <dbReference type="ARBA" id="ARBA00022617"/>
    </source>
</evidence>
<dbReference type="PRINTS" id="PR00385">
    <property type="entry name" value="P450"/>
</dbReference>
<name>A0A5A7PG60_STRAF</name>
<dbReference type="InterPro" id="IPR001128">
    <property type="entry name" value="Cyt_P450"/>
</dbReference>
<keyword evidence="9 12" id="KW-0503">Monooxygenase</keyword>
<protein>
    <submittedName>
        <fullName evidence="14">Cytochrome P450</fullName>
    </submittedName>
</protein>
<evidence type="ECO:0000256" key="12">
    <source>
        <dbReference type="RuleBase" id="RU000461"/>
    </source>
</evidence>
<keyword evidence="4 13" id="KW-0812">Transmembrane</keyword>
<keyword evidence="6 13" id="KW-1133">Transmembrane helix</keyword>
<evidence type="ECO:0000256" key="2">
    <source>
        <dbReference type="ARBA" id="ARBA00010617"/>
    </source>
</evidence>
<proteinExistence type="inferred from homology"/>
<organism evidence="14 15">
    <name type="scientific">Striga asiatica</name>
    <name type="common">Asiatic witchweed</name>
    <name type="synonym">Buchnera asiatica</name>
    <dbReference type="NCBI Taxonomy" id="4170"/>
    <lineage>
        <taxon>Eukaryota</taxon>
        <taxon>Viridiplantae</taxon>
        <taxon>Streptophyta</taxon>
        <taxon>Embryophyta</taxon>
        <taxon>Tracheophyta</taxon>
        <taxon>Spermatophyta</taxon>
        <taxon>Magnoliopsida</taxon>
        <taxon>eudicotyledons</taxon>
        <taxon>Gunneridae</taxon>
        <taxon>Pentapetalae</taxon>
        <taxon>asterids</taxon>
        <taxon>lamiids</taxon>
        <taxon>Lamiales</taxon>
        <taxon>Orobanchaceae</taxon>
        <taxon>Buchnereae</taxon>
        <taxon>Striga</taxon>
    </lineage>
</organism>
<dbReference type="GO" id="GO:0005506">
    <property type="term" value="F:iron ion binding"/>
    <property type="evidence" value="ECO:0007669"/>
    <property type="project" value="InterPro"/>
</dbReference>
<dbReference type="PROSITE" id="PS00086">
    <property type="entry name" value="CYTOCHROME_P450"/>
    <property type="match status" value="1"/>
</dbReference>
<dbReference type="CDD" id="cd11073">
    <property type="entry name" value="CYP76-like"/>
    <property type="match status" value="1"/>
</dbReference>
<feature type="binding site" description="axial binding residue" evidence="11">
    <location>
        <position position="465"/>
    </location>
    <ligand>
        <name>heme</name>
        <dbReference type="ChEBI" id="CHEBI:30413"/>
    </ligand>
    <ligandPart>
        <name>Fe</name>
        <dbReference type="ChEBI" id="CHEBI:18248"/>
    </ligandPart>
</feature>
<dbReference type="OrthoDB" id="2789670at2759"/>
<evidence type="ECO:0000256" key="10">
    <source>
        <dbReference type="ARBA" id="ARBA00023136"/>
    </source>
</evidence>
<evidence type="ECO:0000313" key="14">
    <source>
        <dbReference type="EMBL" id="GER31267.1"/>
    </source>
</evidence>
<keyword evidence="5 11" id="KW-0479">Metal-binding</keyword>
<comment type="cofactor">
    <cofactor evidence="11">
        <name>heme</name>
        <dbReference type="ChEBI" id="CHEBI:30413"/>
    </cofactor>
</comment>
<dbReference type="Gene3D" id="1.10.630.10">
    <property type="entry name" value="Cytochrome P450"/>
    <property type="match status" value="1"/>
</dbReference>
<evidence type="ECO:0000256" key="9">
    <source>
        <dbReference type="ARBA" id="ARBA00023033"/>
    </source>
</evidence>
<evidence type="ECO:0000256" key="7">
    <source>
        <dbReference type="ARBA" id="ARBA00023002"/>
    </source>
</evidence>
<dbReference type="InterPro" id="IPR036396">
    <property type="entry name" value="Cyt_P450_sf"/>
</dbReference>
<dbReference type="Proteomes" id="UP000325081">
    <property type="component" value="Unassembled WGS sequence"/>
</dbReference>
<dbReference type="GO" id="GO:0016705">
    <property type="term" value="F:oxidoreductase activity, acting on paired donors, with incorporation or reduction of molecular oxygen"/>
    <property type="evidence" value="ECO:0007669"/>
    <property type="project" value="InterPro"/>
</dbReference>
<evidence type="ECO:0000256" key="5">
    <source>
        <dbReference type="ARBA" id="ARBA00022723"/>
    </source>
</evidence>
<dbReference type="PRINTS" id="PR00463">
    <property type="entry name" value="EP450I"/>
</dbReference>
<reference evidence="15" key="1">
    <citation type="journal article" date="2019" name="Curr. Biol.">
        <title>Genome Sequence of Striga asiatica Provides Insight into the Evolution of Plant Parasitism.</title>
        <authorList>
            <person name="Yoshida S."/>
            <person name="Kim S."/>
            <person name="Wafula E.K."/>
            <person name="Tanskanen J."/>
            <person name="Kim Y.M."/>
            <person name="Honaas L."/>
            <person name="Yang Z."/>
            <person name="Spallek T."/>
            <person name="Conn C.E."/>
            <person name="Ichihashi Y."/>
            <person name="Cheong K."/>
            <person name="Cui S."/>
            <person name="Der J.P."/>
            <person name="Gundlach H."/>
            <person name="Jiao Y."/>
            <person name="Hori C."/>
            <person name="Ishida J.K."/>
            <person name="Kasahara H."/>
            <person name="Kiba T."/>
            <person name="Kim M.S."/>
            <person name="Koo N."/>
            <person name="Laohavisit A."/>
            <person name="Lee Y.H."/>
            <person name="Lumba S."/>
            <person name="McCourt P."/>
            <person name="Mortimer J.C."/>
            <person name="Mutuku J.M."/>
            <person name="Nomura T."/>
            <person name="Sasaki-Sekimoto Y."/>
            <person name="Seto Y."/>
            <person name="Wang Y."/>
            <person name="Wakatake T."/>
            <person name="Sakakibara H."/>
            <person name="Demura T."/>
            <person name="Yamaguchi S."/>
            <person name="Yoneyama K."/>
            <person name="Manabe R.I."/>
            <person name="Nelson D.C."/>
            <person name="Schulman A.H."/>
            <person name="Timko M.P."/>
            <person name="dePamphilis C.W."/>
            <person name="Choi D."/>
            <person name="Shirasu K."/>
        </authorList>
    </citation>
    <scope>NUCLEOTIDE SEQUENCE [LARGE SCALE GENOMIC DNA]</scope>
    <source>
        <strain evidence="15">cv. UVA1</strain>
    </source>
</reference>
<dbReference type="GO" id="GO:0020037">
    <property type="term" value="F:heme binding"/>
    <property type="evidence" value="ECO:0007669"/>
    <property type="project" value="InterPro"/>
</dbReference>
<comment type="caution">
    <text evidence="14">The sequence shown here is derived from an EMBL/GenBank/DDBJ whole genome shotgun (WGS) entry which is preliminary data.</text>
</comment>
<dbReference type="EMBL" id="BKCP01004439">
    <property type="protein sequence ID" value="GER31267.1"/>
    <property type="molecule type" value="Genomic_DNA"/>
</dbReference>
<dbReference type="AlphaFoldDB" id="A0A5A7PG60"/>
<comment type="similarity">
    <text evidence="2 12">Belongs to the cytochrome P450 family.</text>
</comment>
<evidence type="ECO:0000256" key="6">
    <source>
        <dbReference type="ARBA" id="ARBA00022989"/>
    </source>
</evidence>
<dbReference type="InterPro" id="IPR017972">
    <property type="entry name" value="Cyt_P450_CS"/>
</dbReference>
<dbReference type="SUPFAM" id="SSF48264">
    <property type="entry name" value="Cytochrome P450"/>
    <property type="match status" value="1"/>
</dbReference>
<comment type="subcellular location">
    <subcellularLocation>
        <location evidence="1">Membrane</location>
        <topology evidence="1">Single-pass membrane protein</topology>
    </subcellularLocation>
</comment>